<keyword evidence="4" id="KW-1185">Reference proteome</keyword>
<evidence type="ECO:0000256" key="1">
    <source>
        <dbReference type="SAM" id="MobiDB-lite"/>
    </source>
</evidence>
<organism evidence="2 4">
    <name type="scientific">Rhodocollybia butyracea</name>
    <dbReference type="NCBI Taxonomy" id="206335"/>
    <lineage>
        <taxon>Eukaryota</taxon>
        <taxon>Fungi</taxon>
        <taxon>Dikarya</taxon>
        <taxon>Basidiomycota</taxon>
        <taxon>Agaricomycotina</taxon>
        <taxon>Agaricomycetes</taxon>
        <taxon>Agaricomycetidae</taxon>
        <taxon>Agaricales</taxon>
        <taxon>Marasmiineae</taxon>
        <taxon>Omphalotaceae</taxon>
        <taxon>Rhodocollybia</taxon>
    </lineage>
</organism>
<feature type="region of interest" description="Disordered" evidence="1">
    <location>
        <begin position="1"/>
        <end position="24"/>
    </location>
</feature>
<evidence type="ECO:0000313" key="2">
    <source>
        <dbReference type="EMBL" id="KAF9067611.1"/>
    </source>
</evidence>
<gene>
    <name evidence="2" type="ORF">BDP27DRAFT_905580</name>
    <name evidence="3" type="ORF">BDP27DRAFT_950249</name>
</gene>
<accession>A0A9P5PL30</accession>
<sequence>MSQPPSPTLSSSTSNTSTSSPPQAEIIQLRSRHFASVPLSLSRFQRRWFLTFPRTFGLPDPDSQRIACALNTPDYSAPDTHARNHFWLNPSCRSQRYIPSDTTTEYSALSPIHLLLDSEPPVARLTGRIRCQRSNDPHDEGKQIACYEVEVITPDDGLLRQCYYCLSWEARGSSNTRFCPSGSNDIYWCSSCEEVGWVNSTIRKLRLQDILSWSSVTIDEYPKDNLYTPHRLMPTS</sequence>
<dbReference type="AlphaFoldDB" id="A0A9P5PL30"/>
<dbReference type="EMBL" id="JADNRY010000008">
    <property type="protein sequence ID" value="KAF9075671.1"/>
    <property type="molecule type" value="Genomic_DNA"/>
</dbReference>
<proteinExistence type="predicted"/>
<evidence type="ECO:0000313" key="4">
    <source>
        <dbReference type="Proteomes" id="UP000772434"/>
    </source>
</evidence>
<name>A0A9P5PL30_9AGAR</name>
<evidence type="ECO:0000313" key="3">
    <source>
        <dbReference type="EMBL" id="KAF9075671.1"/>
    </source>
</evidence>
<reference evidence="2" key="1">
    <citation type="submission" date="2020-11" db="EMBL/GenBank/DDBJ databases">
        <authorList>
            <consortium name="DOE Joint Genome Institute"/>
            <person name="Ahrendt S."/>
            <person name="Riley R."/>
            <person name="Andreopoulos W."/>
            <person name="Labutti K."/>
            <person name="Pangilinan J."/>
            <person name="Ruiz-Duenas F.J."/>
            <person name="Barrasa J.M."/>
            <person name="Sanchez-Garcia M."/>
            <person name="Camarero S."/>
            <person name="Miyauchi S."/>
            <person name="Serrano A."/>
            <person name="Linde D."/>
            <person name="Babiker R."/>
            <person name="Drula E."/>
            <person name="Ayuso-Fernandez I."/>
            <person name="Pacheco R."/>
            <person name="Padilla G."/>
            <person name="Ferreira P."/>
            <person name="Barriuso J."/>
            <person name="Kellner H."/>
            <person name="Castanera R."/>
            <person name="Alfaro M."/>
            <person name="Ramirez L."/>
            <person name="Pisabarro A.G."/>
            <person name="Kuo A."/>
            <person name="Tritt A."/>
            <person name="Lipzen A."/>
            <person name="He G."/>
            <person name="Yan M."/>
            <person name="Ng V."/>
            <person name="Cullen D."/>
            <person name="Martin F."/>
            <person name="Rosso M.-N."/>
            <person name="Henrissat B."/>
            <person name="Hibbett D."/>
            <person name="Martinez A.T."/>
            <person name="Grigoriev I.V."/>
        </authorList>
    </citation>
    <scope>NUCLEOTIDE SEQUENCE</scope>
    <source>
        <strain evidence="2">AH 40177</strain>
    </source>
</reference>
<dbReference type="OrthoDB" id="3793816at2759"/>
<protein>
    <submittedName>
        <fullName evidence="2">Uncharacterized protein</fullName>
    </submittedName>
</protein>
<comment type="caution">
    <text evidence="2">The sequence shown here is derived from an EMBL/GenBank/DDBJ whole genome shotgun (WGS) entry which is preliminary data.</text>
</comment>
<dbReference type="Proteomes" id="UP000772434">
    <property type="component" value="Unassembled WGS sequence"/>
</dbReference>
<dbReference type="EMBL" id="JADNRY010000071">
    <property type="protein sequence ID" value="KAF9067611.1"/>
    <property type="molecule type" value="Genomic_DNA"/>
</dbReference>
<feature type="compositionally biased region" description="Low complexity" evidence="1">
    <location>
        <begin position="8"/>
        <end position="22"/>
    </location>
</feature>